<gene>
    <name evidence="1" type="ORF">SAMN04488557_4166</name>
</gene>
<dbReference type="InterPro" id="IPR036291">
    <property type="entry name" value="NAD(P)-bd_dom_sf"/>
</dbReference>
<dbReference type="RefSeq" id="WP_092869663.1">
    <property type="nucleotide sequence ID" value="NZ_FPCH01000005.1"/>
</dbReference>
<keyword evidence="2" id="KW-1185">Reference proteome</keyword>
<dbReference type="SUPFAM" id="SSF51735">
    <property type="entry name" value="NAD(P)-binding Rossmann-fold domains"/>
    <property type="match status" value="1"/>
</dbReference>
<dbReference type="Pfam" id="PF00106">
    <property type="entry name" value="adh_short"/>
    <property type="match status" value="1"/>
</dbReference>
<dbReference type="Proteomes" id="UP000199423">
    <property type="component" value="Unassembled WGS sequence"/>
</dbReference>
<accession>A0A1I7NWU8</accession>
<dbReference type="GO" id="GO:0016616">
    <property type="term" value="F:oxidoreductase activity, acting on the CH-OH group of donors, NAD or NADP as acceptor"/>
    <property type="evidence" value="ECO:0007669"/>
    <property type="project" value="TreeGrafter"/>
</dbReference>
<dbReference type="PRINTS" id="PR00081">
    <property type="entry name" value="GDHRDH"/>
</dbReference>
<evidence type="ECO:0000313" key="1">
    <source>
        <dbReference type="EMBL" id="SFV39140.1"/>
    </source>
</evidence>
<organism evidence="1 2">
    <name type="scientific">Hyphomicrobium facile</name>
    <dbReference type="NCBI Taxonomy" id="51670"/>
    <lineage>
        <taxon>Bacteria</taxon>
        <taxon>Pseudomonadati</taxon>
        <taxon>Pseudomonadota</taxon>
        <taxon>Alphaproteobacteria</taxon>
        <taxon>Hyphomicrobiales</taxon>
        <taxon>Hyphomicrobiaceae</taxon>
        <taxon>Hyphomicrobium</taxon>
    </lineage>
</organism>
<protein>
    <submittedName>
        <fullName evidence="1">NAD(P)-dependent dehydrogenase, short-chain alcohol dehydrogenase family</fullName>
    </submittedName>
</protein>
<dbReference type="STRING" id="51670.SAMN04488557_4166"/>
<name>A0A1I7NWU8_9HYPH</name>
<dbReference type="InterPro" id="IPR052184">
    <property type="entry name" value="SDR_enzymes"/>
</dbReference>
<sequence>MPDAKPKALIVGASRGLGLAMVEEYLSRGWDVVGTVRGNGRTGLHELKEKQGAALQIETVDIAEQGQIAALREKLAGQAFDLLFVNSGVANGPDEAVRNVSTDEFIRVMVTNALGPMRVIETLDDLVTPTGTIGVMSSGLGSVADNEDGGWEVYRGSKAALNTFMRSYAAEHRKGGRSMVIISPGWVRTDMGGPHATLDVSESIPRVVDVITAQSGKRGLSYLNYLGKTVRW</sequence>
<proteinExistence type="predicted"/>
<dbReference type="PANTHER" id="PTHR45458:SF1">
    <property type="entry name" value="SHORT CHAIN DEHYDROGENASE"/>
    <property type="match status" value="1"/>
</dbReference>
<dbReference type="InterPro" id="IPR002347">
    <property type="entry name" value="SDR_fam"/>
</dbReference>
<evidence type="ECO:0000313" key="2">
    <source>
        <dbReference type="Proteomes" id="UP000199423"/>
    </source>
</evidence>
<dbReference type="EMBL" id="FPCH01000005">
    <property type="protein sequence ID" value="SFV39140.1"/>
    <property type="molecule type" value="Genomic_DNA"/>
</dbReference>
<dbReference type="Gene3D" id="3.40.50.720">
    <property type="entry name" value="NAD(P)-binding Rossmann-like Domain"/>
    <property type="match status" value="1"/>
</dbReference>
<dbReference type="PANTHER" id="PTHR45458">
    <property type="entry name" value="SHORT-CHAIN DEHYDROGENASE/REDUCTASE SDR"/>
    <property type="match status" value="1"/>
</dbReference>
<reference evidence="2" key="1">
    <citation type="submission" date="2016-10" db="EMBL/GenBank/DDBJ databases">
        <authorList>
            <person name="Varghese N."/>
            <person name="Submissions S."/>
        </authorList>
    </citation>
    <scope>NUCLEOTIDE SEQUENCE [LARGE SCALE GENOMIC DNA]</scope>
    <source>
        <strain evidence="2">DSM 1565</strain>
    </source>
</reference>
<dbReference type="AlphaFoldDB" id="A0A1I7NWU8"/>
<dbReference type="OrthoDB" id="9785826at2"/>